<evidence type="ECO:0000313" key="1">
    <source>
        <dbReference type="EMBL" id="RAN62240.1"/>
    </source>
</evidence>
<dbReference type="AlphaFoldDB" id="A0A328KLX8"/>
<gene>
    <name evidence="1" type="ORF">B8A44_08195</name>
</gene>
<evidence type="ECO:0000313" key="2">
    <source>
        <dbReference type="Proteomes" id="UP000249099"/>
    </source>
</evidence>
<comment type="caution">
    <text evidence="1">The sequence shown here is derived from an EMBL/GenBank/DDBJ whole genome shotgun (WGS) entry which is preliminary data.</text>
</comment>
<proteinExistence type="predicted"/>
<evidence type="ECO:0008006" key="3">
    <source>
        <dbReference type="Google" id="ProtNLM"/>
    </source>
</evidence>
<dbReference type="Proteomes" id="UP000249099">
    <property type="component" value="Unassembled WGS sequence"/>
</dbReference>
<dbReference type="Pfam" id="PF12363">
    <property type="entry name" value="Phage_TAC_12"/>
    <property type="match status" value="1"/>
</dbReference>
<dbReference type="RefSeq" id="WP_112790463.1">
    <property type="nucleotide sequence ID" value="NZ_CAJHJL010000005.1"/>
</dbReference>
<accession>A0A328KLX8</accession>
<organism evidence="1 2">
    <name type="scientific">Dolosigranulum pigrum</name>
    <dbReference type="NCBI Taxonomy" id="29394"/>
    <lineage>
        <taxon>Bacteria</taxon>
        <taxon>Bacillati</taxon>
        <taxon>Bacillota</taxon>
        <taxon>Bacilli</taxon>
        <taxon>Lactobacillales</taxon>
        <taxon>Carnobacteriaceae</taxon>
        <taxon>Dolosigranulum</taxon>
    </lineage>
</organism>
<dbReference type="EMBL" id="NAQV01000026">
    <property type="protein sequence ID" value="RAN62240.1"/>
    <property type="molecule type" value="Genomic_DNA"/>
</dbReference>
<dbReference type="InterPro" id="IPR024410">
    <property type="entry name" value="Phage_TAC_12"/>
</dbReference>
<sequence>MKLGKKELDLHFGWDFLAEVNDTISYEMEINGEKLPTRAGGMAFLEIGLSQYDPITVLKVIKAGLSTAKQKPSNEELKQSIEELLAEGPSKYKAFVDELFEAIKKEPMLNALLTLNDGK</sequence>
<reference evidence="1 2" key="1">
    <citation type="submission" date="2017-03" db="EMBL/GenBank/DDBJ databases">
        <title>wgs assembly of Dolosigranulum pigrum KPL CDC strains.</title>
        <authorList>
            <person name="Brugger S.D."/>
            <person name="Pettigrew M."/>
            <person name="Kong Y."/>
            <person name="Lemon K.P."/>
        </authorList>
    </citation>
    <scope>NUCLEOTIDE SEQUENCE [LARGE SCALE GENOMIC DNA]</scope>
    <source>
        <strain evidence="1 2">KPL1931_CDC4294-98</strain>
    </source>
</reference>
<name>A0A328KLX8_9LACT</name>
<protein>
    <recommendedName>
        <fullName evidence="3">Phage tail protein</fullName>
    </recommendedName>
</protein>